<keyword evidence="19" id="KW-1185">Reference proteome</keyword>
<keyword evidence="6" id="KW-0444">Lipid biosynthesis</keyword>
<dbReference type="InterPro" id="IPR050324">
    <property type="entry name" value="CDP-alcohol_PTase-I"/>
</dbReference>
<dbReference type="PIRSF" id="PIRSF000847">
    <property type="entry name" value="Phos_ph_gly_syn"/>
    <property type="match status" value="1"/>
</dbReference>
<evidence type="ECO:0000256" key="6">
    <source>
        <dbReference type="ARBA" id="ARBA00022516"/>
    </source>
</evidence>
<evidence type="ECO:0000256" key="9">
    <source>
        <dbReference type="ARBA" id="ARBA00022989"/>
    </source>
</evidence>
<keyword evidence="7 16" id="KW-0808">Transferase</keyword>
<accession>A0AA37TU58</accession>
<dbReference type="InterPro" id="IPR000462">
    <property type="entry name" value="CDP-OH_P_trans"/>
</dbReference>
<protein>
    <recommendedName>
        <fullName evidence="5 15">CDP-diacylglycerol--glycerol-3-phosphate 3-phosphatidyltransferase</fullName>
        <ecNumber evidence="4 15">2.7.8.5</ecNumber>
    </recommendedName>
</protein>
<evidence type="ECO:0000256" key="16">
    <source>
        <dbReference type="RuleBase" id="RU003750"/>
    </source>
</evidence>
<evidence type="ECO:0000256" key="17">
    <source>
        <dbReference type="SAM" id="Phobius"/>
    </source>
</evidence>
<gene>
    <name evidence="18" type="primary">pgsA</name>
    <name evidence="18" type="ORF">GCM10007894_25140</name>
</gene>
<dbReference type="Pfam" id="PF01066">
    <property type="entry name" value="CDP-OH_P_transf"/>
    <property type="match status" value="1"/>
</dbReference>
<dbReference type="Proteomes" id="UP001157439">
    <property type="component" value="Unassembled WGS sequence"/>
</dbReference>
<evidence type="ECO:0000256" key="1">
    <source>
        <dbReference type="ARBA" id="ARBA00004141"/>
    </source>
</evidence>
<keyword evidence="9 17" id="KW-1133">Transmembrane helix</keyword>
<proteinExistence type="inferred from homology"/>
<dbReference type="InterPro" id="IPR043130">
    <property type="entry name" value="CDP-OH_PTrfase_TM_dom"/>
</dbReference>
<dbReference type="AlphaFoldDB" id="A0AA37TU58"/>
<comment type="caution">
    <text evidence="18">The sequence shown here is derived from an EMBL/GenBank/DDBJ whole genome shotgun (WGS) entry which is preliminary data.</text>
</comment>
<feature type="transmembrane region" description="Helical" evidence="17">
    <location>
        <begin position="152"/>
        <end position="176"/>
    </location>
</feature>
<keyword evidence="13" id="KW-1208">Phospholipid metabolism</keyword>
<evidence type="ECO:0000256" key="14">
    <source>
        <dbReference type="ARBA" id="ARBA00048586"/>
    </source>
</evidence>
<evidence type="ECO:0000256" key="2">
    <source>
        <dbReference type="ARBA" id="ARBA00005042"/>
    </source>
</evidence>
<evidence type="ECO:0000256" key="7">
    <source>
        <dbReference type="ARBA" id="ARBA00022679"/>
    </source>
</evidence>
<evidence type="ECO:0000256" key="15">
    <source>
        <dbReference type="NCBIfam" id="TIGR00560"/>
    </source>
</evidence>
<comment type="catalytic activity">
    <reaction evidence="14">
        <text>a CDP-1,2-diacyl-sn-glycerol + sn-glycerol 3-phosphate = a 1,2-diacyl-sn-glycero-3-phospho-(1'-sn-glycero-3'-phosphate) + CMP + H(+)</text>
        <dbReference type="Rhea" id="RHEA:12593"/>
        <dbReference type="ChEBI" id="CHEBI:15378"/>
        <dbReference type="ChEBI" id="CHEBI:57597"/>
        <dbReference type="ChEBI" id="CHEBI:58332"/>
        <dbReference type="ChEBI" id="CHEBI:60110"/>
        <dbReference type="ChEBI" id="CHEBI:60377"/>
        <dbReference type="EC" id="2.7.8.5"/>
    </reaction>
</comment>
<reference evidence="18 19" key="1">
    <citation type="journal article" date="2014" name="Int. J. Syst. Evol. Microbiol.">
        <title>Complete genome sequence of Corynebacterium casei LMG S-19264T (=DSM 44701T), isolated from a smear-ripened cheese.</title>
        <authorList>
            <consortium name="US DOE Joint Genome Institute (JGI-PGF)"/>
            <person name="Walter F."/>
            <person name="Albersmeier A."/>
            <person name="Kalinowski J."/>
            <person name="Ruckert C."/>
        </authorList>
    </citation>
    <scope>NUCLEOTIDE SEQUENCE [LARGE SCALE GENOMIC DNA]</scope>
    <source>
        <strain evidence="18 19">NBRC 112785</strain>
    </source>
</reference>
<dbReference type="EC" id="2.7.8.5" evidence="4 15"/>
<keyword evidence="12" id="KW-0594">Phospholipid biosynthesis</keyword>
<evidence type="ECO:0000256" key="8">
    <source>
        <dbReference type="ARBA" id="ARBA00022692"/>
    </source>
</evidence>
<keyword evidence="11 17" id="KW-0472">Membrane</keyword>
<organism evidence="18 19">
    <name type="scientific">Paraferrimonas haliotis</name>
    <dbReference type="NCBI Taxonomy" id="2013866"/>
    <lineage>
        <taxon>Bacteria</taxon>
        <taxon>Pseudomonadati</taxon>
        <taxon>Pseudomonadota</taxon>
        <taxon>Gammaproteobacteria</taxon>
        <taxon>Alteromonadales</taxon>
        <taxon>Ferrimonadaceae</taxon>
        <taxon>Paraferrimonas</taxon>
    </lineage>
</organism>
<name>A0AA37TU58_9GAMM</name>
<evidence type="ECO:0000313" key="18">
    <source>
        <dbReference type="EMBL" id="GLS84537.1"/>
    </source>
</evidence>
<evidence type="ECO:0000256" key="13">
    <source>
        <dbReference type="ARBA" id="ARBA00023264"/>
    </source>
</evidence>
<keyword evidence="8 17" id="KW-0812">Transmembrane</keyword>
<comment type="pathway">
    <text evidence="2">Phospholipid metabolism; phosphatidylglycerol biosynthesis; phosphatidylglycerol from CDP-diacylglycerol: step 1/2.</text>
</comment>
<dbReference type="RefSeq" id="WP_095499730.1">
    <property type="nucleotide sequence ID" value="NZ_BSPO01000003.1"/>
</dbReference>
<feature type="transmembrane region" description="Helical" evidence="17">
    <location>
        <begin position="89"/>
        <end position="108"/>
    </location>
</feature>
<comment type="subcellular location">
    <subcellularLocation>
        <location evidence="1">Membrane</location>
        <topology evidence="1">Multi-pass membrane protein</topology>
    </subcellularLocation>
</comment>
<evidence type="ECO:0000256" key="4">
    <source>
        <dbReference type="ARBA" id="ARBA00013170"/>
    </source>
</evidence>
<comment type="similarity">
    <text evidence="3 16">Belongs to the CDP-alcohol phosphatidyltransferase class-I family.</text>
</comment>
<evidence type="ECO:0000256" key="3">
    <source>
        <dbReference type="ARBA" id="ARBA00010441"/>
    </source>
</evidence>
<dbReference type="EMBL" id="BSPO01000003">
    <property type="protein sequence ID" value="GLS84537.1"/>
    <property type="molecule type" value="Genomic_DNA"/>
</dbReference>
<dbReference type="InterPro" id="IPR004570">
    <property type="entry name" value="Phosphatidylglycerol_P_synth"/>
</dbReference>
<dbReference type="PANTHER" id="PTHR14269">
    <property type="entry name" value="CDP-DIACYLGLYCEROL--GLYCEROL-3-PHOSPHATE 3-PHOSPHATIDYLTRANSFERASE-RELATED"/>
    <property type="match status" value="1"/>
</dbReference>
<dbReference type="GO" id="GO:0046474">
    <property type="term" value="P:glycerophospholipid biosynthetic process"/>
    <property type="evidence" value="ECO:0007669"/>
    <property type="project" value="TreeGrafter"/>
</dbReference>
<keyword evidence="10" id="KW-0443">Lipid metabolism</keyword>
<dbReference type="PROSITE" id="PS00379">
    <property type="entry name" value="CDP_ALCOHOL_P_TRANSF"/>
    <property type="match status" value="1"/>
</dbReference>
<evidence type="ECO:0000256" key="12">
    <source>
        <dbReference type="ARBA" id="ARBA00023209"/>
    </source>
</evidence>
<dbReference type="PANTHER" id="PTHR14269:SF62">
    <property type="entry name" value="CDP-DIACYLGLYCEROL--GLYCEROL-3-PHOSPHATE 3-PHOSPHATIDYLTRANSFERASE 1, CHLOROPLASTIC"/>
    <property type="match status" value="1"/>
</dbReference>
<sequence length="182" mass="20537">MILNIPIALTLFRFILIPVFVGVFYLPFESAYFAAALIFVLASFTDYLDGYLARRLNQSTEFGAFLDPVADKVMVATALVLLVDHYSVWWITLPALIMICREIVISALREWMAELGKRGRVAVSRLGKYKTAVQMVAITGLIWQHNSLIINLAVLCLYAATILTLTSMWVYIAAAWKDLIRK</sequence>
<dbReference type="Gene3D" id="1.20.120.1760">
    <property type="match status" value="1"/>
</dbReference>
<dbReference type="GO" id="GO:0005886">
    <property type="term" value="C:plasma membrane"/>
    <property type="evidence" value="ECO:0007669"/>
    <property type="project" value="TreeGrafter"/>
</dbReference>
<evidence type="ECO:0000256" key="10">
    <source>
        <dbReference type="ARBA" id="ARBA00023098"/>
    </source>
</evidence>
<evidence type="ECO:0000256" key="11">
    <source>
        <dbReference type="ARBA" id="ARBA00023136"/>
    </source>
</evidence>
<evidence type="ECO:0000313" key="19">
    <source>
        <dbReference type="Proteomes" id="UP001157439"/>
    </source>
</evidence>
<dbReference type="InterPro" id="IPR048254">
    <property type="entry name" value="CDP_ALCOHOL_P_TRANSF_CS"/>
</dbReference>
<evidence type="ECO:0000256" key="5">
    <source>
        <dbReference type="ARBA" id="ARBA00014944"/>
    </source>
</evidence>
<dbReference type="NCBIfam" id="TIGR00560">
    <property type="entry name" value="pgsA"/>
    <property type="match status" value="1"/>
</dbReference>
<dbReference type="GO" id="GO:0008444">
    <property type="term" value="F:CDP-diacylglycerol-glycerol-3-phosphate 3-phosphatidyltransferase activity"/>
    <property type="evidence" value="ECO:0007669"/>
    <property type="project" value="UniProtKB-UniRule"/>
</dbReference>